<dbReference type="EMBL" id="KN839247">
    <property type="protein sequence ID" value="KIJ90215.1"/>
    <property type="molecule type" value="Genomic_DNA"/>
</dbReference>
<dbReference type="AlphaFoldDB" id="A0A0C9WLE2"/>
<reference evidence="2" key="2">
    <citation type="submission" date="2015-01" db="EMBL/GenBank/DDBJ databases">
        <title>Evolutionary Origins and Diversification of the Mycorrhizal Mutualists.</title>
        <authorList>
            <consortium name="DOE Joint Genome Institute"/>
            <consortium name="Mycorrhizal Genomics Consortium"/>
            <person name="Kohler A."/>
            <person name="Kuo A."/>
            <person name="Nagy L.G."/>
            <person name="Floudas D."/>
            <person name="Copeland A."/>
            <person name="Barry K.W."/>
            <person name="Cichocki N."/>
            <person name="Veneault-Fourrey C."/>
            <person name="LaButti K."/>
            <person name="Lindquist E.A."/>
            <person name="Lipzen A."/>
            <person name="Lundell T."/>
            <person name="Morin E."/>
            <person name="Murat C."/>
            <person name="Riley R."/>
            <person name="Ohm R."/>
            <person name="Sun H."/>
            <person name="Tunlid A."/>
            <person name="Henrissat B."/>
            <person name="Grigoriev I.V."/>
            <person name="Hibbett D.S."/>
            <person name="Martin F."/>
        </authorList>
    </citation>
    <scope>NUCLEOTIDE SEQUENCE [LARGE SCALE GENOMIC DNA]</scope>
    <source>
        <strain evidence="2">LaAM-08-1</strain>
    </source>
</reference>
<dbReference type="HOGENOM" id="CLU_3002033_0_0_1"/>
<evidence type="ECO:0000313" key="2">
    <source>
        <dbReference type="Proteomes" id="UP000054477"/>
    </source>
</evidence>
<evidence type="ECO:0000313" key="1">
    <source>
        <dbReference type="EMBL" id="KIJ90215.1"/>
    </source>
</evidence>
<sequence length="57" mass="6588">MHCFSNTPDFAARLYTNFTSDRRYGTHSFFPFPSHPVSTDVVTYSTTHLLTLNVLYL</sequence>
<name>A0A0C9WLE2_9AGAR</name>
<organism evidence="1 2">
    <name type="scientific">Laccaria amethystina LaAM-08-1</name>
    <dbReference type="NCBI Taxonomy" id="1095629"/>
    <lineage>
        <taxon>Eukaryota</taxon>
        <taxon>Fungi</taxon>
        <taxon>Dikarya</taxon>
        <taxon>Basidiomycota</taxon>
        <taxon>Agaricomycotina</taxon>
        <taxon>Agaricomycetes</taxon>
        <taxon>Agaricomycetidae</taxon>
        <taxon>Agaricales</taxon>
        <taxon>Agaricineae</taxon>
        <taxon>Hydnangiaceae</taxon>
        <taxon>Laccaria</taxon>
    </lineage>
</organism>
<proteinExistence type="predicted"/>
<dbReference type="Proteomes" id="UP000054477">
    <property type="component" value="Unassembled WGS sequence"/>
</dbReference>
<reference evidence="1 2" key="1">
    <citation type="submission" date="2014-04" db="EMBL/GenBank/DDBJ databases">
        <authorList>
            <consortium name="DOE Joint Genome Institute"/>
            <person name="Kuo A."/>
            <person name="Kohler A."/>
            <person name="Nagy L.G."/>
            <person name="Floudas D."/>
            <person name="Copeland A."/>
            <person name="Barry K.W."/>
            <person name="Cichocki N."/>
            <person name="Veneault-Fourrey C."/>
            <person name="LaButti K."/>
            <person name="Lindquist E.A."/>
            <person name="Lipzen A."/>
            <person name="Lundell T."/>
            <person name="Morin E."/>
            <person name="Murat C."/>
            <person name="Sun H."/>
            <person name="Tunlid A."/>
            <person name="Henrissat B."/>
            <person name="Grigoriev I.V."/>
            <person name="Hibbett D.S."/>
            <person name="Martin F."/>
            <person name="Nordberg H.P."/>
            <person name="Cantor M.N."/>
            <person name="Hua S.X."/>
        </authorList>
    </citation>
    <scope>NUCLEOTIDE SEQUENCE [LARGE SCALE GENOMIC DNA]</scope>
    <source>
        <strain evidence="1 2">LaAM-08-1</strain>
    </source>
</reference>
<feature type="non-terminal residue" evidence="1">
    <location>
        <position position="57"/>
    </location>
</feature>
<keyword evidence="2" id="KW-1185">Reference proteome</keyword>
<gene>
    <name evidence="1" type="ORF">K443DRAFT_60238</name>
</gene>
<protein>
    <submittedName>
        <fullName evidence="1">Uncharacterized protein</fullName>
    </submittedName>
</protein>
<accession>A0A0C9WLE2</accession>